<proteinExistence type="predicted"/>
<gene>
    <name evidence="1" type="ORF">SAMN05443248_8021</name>
</gene>
<evidence type="ECO:0000313" key="1">
    <source>
        <dbReference type="EMBL" id="SHI08180.1"/>
    </source>
</evidence>
<evidence type="ECO:0008006" key="3">
    <source>
        <dbReference type="Google" id="ProtNLM"/>
    </source>
</evidence>
<accession>A0A1M5Y7W5</accession>
<protein>
    <recommendedName>
        <fullName evidence="3">SHOCT domain-containing protein</fullName>
    </recommendedName>
</protein>
<name>A0A1M5Y7W5_9BRAD</name>
<dbReference type="AlphaFoldDB" id="A0A1M5Y7W5"/>
<organism evidence="1 2">
    <name type="scientific">Bradyrhizobium erythrophlei</name>
    <dbReference type="NCBI Taxonomy" id="1437360"/>
    <lineage>
        <taxon>Bacteria</taxon>
        <taxon>Pseudomonadati</taxon>
        <taxon>Pseudomonadota</taxon>
        <taxon>Alphaproteobacteria</taxon>
        <taxon>Hyphomicrobiales</taxon>
        <taxon>Nitrobacteraceae</taxon>
        <taxon>Bradyrhizobium</taxon>
    </lineage>
</organism>
<dbReference type="Proteomes" id="UP000189796">
    <property type="component" value="Chromosome I"/>
</dbReference>
<reference evidence="1 2" key="1">
    <citation type="submission" date="2016-11" db="EMBL/GenBank/DDBJ databases">
        <authorList>
            <person name="Jaros S."/>
            <person name="Januszkiewicz K."/>
            <person name="Wedrychowicz H."/>
        </authorList>
    </citation>
    <scope>NUCLEOTIDE SEQUENCE [LARGE SCALE GENOMIC DNA]</scope>
    <source>
        <strain evidence="1 2">GAS138</strain>
    </source>
</reference>
<dbReference type="OrthoDB" id="1778949at2"/>
<sequence length="186" mass="19730">MSANDGDLVDRLAKKHSVSPAAVQVVLAALRSGGGRMAQFSHADFGGMSQWSPGMSMVGDMFNTQLKAKLDALCSDIAAHLDTAESAGGVRPGGDEVSYRSPNRSDDWWPAGLGRPAAVGAQNDLRYAVFPETRRLVIDDRGTVSVYDTGSHRIFGVAQAQSADRTLTFTSQHGLVRIADLPKVSG</sequence>
<evidence type="ECO:0000313" key="2">
    <source>
        <dbReference type="Proteomes" id="UP000189796"/>
    </source>
</evidence>
<dbReference type="EMBL" id="LT670817">
    <property type="protein sequence ID" value="SHI08180.1"/>
    <property type="molecule type" value="Genomic_DNA"/>
</dbReference>
<dbReference type="RefSeq" id="WP_079606100.1">
    <property type="nucleotide sequence ID" value="NZ_LT670817.1"/>
</dbReference>